<evidence type="ECO:0000256" key="2">
    <source>
        <dbReference type="ARBA" id="ARBA00009596"/>
    </source>
</evidence>
<evidence type="ECO:0000256" key="5">
    <source>
        <dbReference type="ARBA" id="ARBA00022989"/>
    </source>
</evidence>
<keyword evidence="5 7" id="KW-1133">Transmembrane helix</keyword>
<comment type="function">
    <text evidence="7">Involved in protein precursor import into chloroplasts.</text>
</comment>
<evidence type="ECO:0000256" key="8">
    <source>
        <dbReference type="SAM" id="MobiDB-lite"/>
    </source>
</evidence>
<comment type="subcellular location">
    <subcellularLocation>
        <location evidence="1">Plastid</location>
        <location evidence="1">Chloroplast inner membrane</location>
        <topology evidence="1">Multi-pass membrane protein</topology>
    </subcellularLocation>
    <subcellularLocation>
        <location evidence="7">Plastid</location>
        <location evidence="7">Chloroplast membrane</location>
        <topology evidence="7">Multi-pass membrane protein</topology>
    </subcellularLocation>
</comment>
<dbReference type="AlphaFoldDB" id="A0A7S0VEM5"/>
<evidence type="ECO:0000256" key="6">
    <source>
        <dbReference type="ARBA" id="ARBA00023136"/>
    </source>
</evidence>
<comment type="caution">
    <text evidence="7">Lacks conserved residue(s) required for the propagation of feature annotation.</text>
</comment>
<keyword evidence="7" id="KW-0150">Chloroplast</keyword>
<evidence type="ECO:0000256" key="3">
    <source>
        <dbReference type="ARBA" id="ARBA00022692"/>
    </source>
</evidence>
<protein>
    <recommendedName>
        <fullName evidence="7">Protein TIC 20</fullName>
    </recommendedName>
</protein>
<organism evidence="9">
    <name type="scientific">Polytomella parva</name>
    <dbReference type="NCBI Taxonomy" id="51329"/>
    <lineage>
        <taxon>Eukaryota</taxon>
        <taxon>Viridiplantae</taxon>
        <taxon>Chlorophyta</taxon>
        <taxon>core chlorophytes</taxon>
        <taxon>Chlorophyceae</taxon>
        <taxon>CS clade</taxon>
        <taxon>Chlamydomonadales</taxon>
        <taxon>Chlamydomonadaceae</taxon>
        <taxon>Polytomella</taxon>
    </lineage>
</organism>
<evidence type="ECO:0000256" key="4">
    <source>
        <dbReference type="ARBA" id="ARBA00022780"/>
    </source>
</evidence>
<dbReference type="EMBL" id="HBFM01023183">
    <property type="protein sequence ID" value="CAD8780686.1"/>
    <property type="molecule type" value="Transcribed_RNA"/>
</dbReference>
<feature type="region of interest" description="Disordered" evidence="8">
    <location>
        <begin position="30"/>
        <end position="51"/>
    </location>
</feature>
<dbReference type="InterPro" id="IPR005691">
    <property type="entry name" value="Tic20"/>
</dbReference>
<keyword evidence="7" id="KW-0934">Plastid</keyword>
<accession>A0A7S0VEM5</accession>
<dbReference type="GO" id="GO:0009706">
    <property type="term" value="C:chloroplast inner membrane"/>
    <property type="evidence" value="ECO:0007669"/>
    <property type="project" value="UniProtKB-SubCell"/>
</dbReference>
<name>A0A7S0VEM5_9CHLO</name>
<evidence type="ECO:0000256" key="1">
    <source>
        <dbReference type="ARBA" id="ARBA00004478"/>
    </source>
</evidence>
<dbReference type="PANTHER" id="PTHR33510">
    <property type="entry name" value="PROTEIN TIC 20-II, CHLOROPLASTIC"/>
    <property type="match status" value="1"/>
</dbReference>
<keyword evidence="6 7" id="KW-0472">Membrane</keyword>
<comment type="similarity">
    <text evidence="2 7">Belongs to the Tic20 family.</text>
</comment>
<keyword evidence="3 7" id="KW-0812">Transmembrane</keyword>
<evidence type="ECO:0000256" key="7">
    <source>
        <dbReference type="RuleBase" id="RU367003"/>
    </source>
</evidence>
<evidence type="ECO:0000313" key="9">
    <source>
        <dbReference type="EMBL" id="CAD8780686.1"/>
    </source>
</evidence>
<sequence>MSSLSLSLMGKPIGHNKYSRQKIITNARYNNGSKKSRFPQEPSKNKSRPGPTVRILAASSYLLPFLDSIHYGTLLFRSVPTLHAIMAPIIPLAYLYHQVPFASGIAFFAVYLGILHNKNLPRFAHINAAQALMIDIILNIPRIFESIMKLPRRGPAAALYANIQSLIWVAVTACVIFCIVKCFVGETGKIPIITEAAEQHVP</sequence>
<feature type="transmembrane region" description="Helical" evidence="7">
    <location>
        <begin position="156"/>
        <end position="180"/>
    </location>
</feature>
<dbReference type="Pfam" id="PF16166">
    <property type="entry name" value="TIC20"/>
    <property type="match status" value="1"/>
</dbReference>
<gene>
    <name evidence="9" type="ORF">PPAR00522_LOCUS15029</name>
</gene>
<dbReference type="PANTHER" id="PTHR33510:SF5">
    <property type="entry name" value="PROTEIN TIC 20-II, CHLOROPLASTIC"/>
    <property type="match status" value="1"/>
</dbReference>
<keyword evidence="4" id="KW-1001">Plastid inner membrane</keyword>
<feature type="transmembrane region" description="Helical" evidence="7">
    <location>
        <begin position="94"/>
        <end position="114"/>
    </location>
</feature>
<reference evidence="9" key="1">
    <citation type="submission" date="2021-01" db="EMBL/GenBank/DDBJ databases">
        <authorList>
            <person name="Corre E."/>
            <person name="Pelletier E."/>
            <person name="Niang G."/>
            <person name="Scheremetjew M."/>
            <person name="Finn R."/>
            <person name="Kale V."/>
            <person name="Holt S."/>
            <person name="Cochrane G."/>
            <person name="Meng A."/>
            <person name="Brown T."/>
            <person name="Cohen L."/>
        </authorList>
    </citation>
    <scope>NUCLEOTIDE SEQUENCE</scope>
    <source>
        <strain evidence="9">SAG 63-3</strain>
    </source>
</reference>
<proteinExistence type="inferred from homology"/>